<dbReference type="Proteomes" id="UP001431572">
    <property type="component" value="Chromosome 1"/>
</dbReference>
<evidence type="ECO:0000313" key="4">
    <source>
        <dbReference type="Proteomes" id="UP001431572"/>
    </source>
</evidence>
<dbReference type="RefSeq" id="WP_341467752.1">
    <property type="nucleotide sequence ID" value="NZ_CP128399.1"/>
</dbReference>
<organism evidence="1 3">
    <name type="scientific">Candidatus Chlorohelix allophototropha</name>
    <dbReference type="NCBI Taxonomy" id="3003348"/>
    <lineage>
        <taxon>Bacteria</taxon>
        <taxon>Bacillati</taxon>
        <taxon>Chloroflexota</taxon>
        <taxon>Chloroflexia</taxon>
        <taxon>Candidatus Chloroheliales</taxon>
        <taxon>Candidatus Chloroheliaceae</taxon>
        <taxon>Candidatus Chlorohelix</taxon>
    </lineage>
</organism>
<evidence type="ECO:0000313" key="3">
    <source>
        <dbReference type="Proteomes" id="UP000521676"/>
    </source>
</evidence>
<sequence>MSDEEFYKALRGASEETADLVQAIQQMNPTPMKPDQLLTAMVKLAACIALAGHMPHPDRYNRELLTIELRVELNRSLRSRGN</sequence>
<evidence type="ECO:0000313" key="1">
    <source>
        <dbReference type="EMBL" id="NWJ46497.1"/>
    </source>
</evidence>
<dbReference type="AlphaFoldDB" id="A0A8T7LZM7"/>
<proteinExistence type="predicted"/>
<dbReference type="Proteomes" id="UP000521676">
    <property type="component" value="Unassembled WGS sequence"/>
</dbReference>
<accession>A0A8T7LZM7</accession>
<reference evidence="1 3" key="1">
    <citation type="submission" date="2020-06" db="EMBL/GenBank/DDBJ databases">
        <title>Anoxygenic phototrophic Chloroflexota member uses a Type I reaction center.</title>
        <authorList>
            <person name="Tsuji J.M."/>
            <person name="Shaw N.A."/>
            <person name="Nagashima S."/>
            <person name="Venkiteswaran J."/>
            <person name="Schiff S.L."/>
            <person name="Hanada S."/>
            <person name="Tank M."/>
            <person name="Neufeld J.D."/>
        </authorList>
    </citation>
    <scope>NUCLEOTIDE SEQUENCE [LARGE SCALE GENOMIC DNA]</scope>
    <source>
        <strain evidence="1">L227-S17</strain>
    </source>
</reference>
<gene>
    <name evidence="1" type="ORF">HXX08_11510</name>
    <name evidence="2" type="ORF">OZ401_001644</name>
</gene>
<dbReference type="EMBL" id="JACATZ010000001">
    <property type="protein sequence ID" value="NWJ46497.1"/>
    <property type="molecule type" value="Genomic_DNA"/>
</dbReference>
<keyword evidence="4" id="KW-1185">Reference proteome</keyword>
<name>A0A8T7LZM7_9CHLR</name>
<protein>
    <submittedName>
        <fullName evidence="1">Uncharacterized protein</fullName>
    </submittedName>
</protein>
<dbReference type="EMBL" id="CP128399">
    <property type="protein sequence ID" value="WJW65865.1"/>
    <property type="molecule type" value="Genomic_DNA"/>
</dbReference>
<reference evidence="2" key="2">
    <citation type="journal article" date="2024" name="Nature">
        <title>Anoxygenic phototroph of the Chloroflexota uses a type I reaction centre.</title>
        <authorList>
            <person name="Tsuji J.M."/>
            <person name="Shaw N.A."/>
            <person name="Nagashima S."/>
            <person name="Venkiteswaran J.J."/>
            <person name="Schiff S.L."/>
            <person name="Watanabe T."/>
            <person name="Fukui M."/>
            <person name="Hanada S."/>
            <person name="Tank M."/>
            <person name="Neufeld J.D."/>
        </authorList>
    </citation>
    <scope>NUCLEOTIDE SEQUENCE</scope>
    <source>
        <strain evidence="2">L227-S17</strain>
    </source>
</reference>
<evidence type="ECO:0000313" key="2">
    <source>
        <dbReference type="EMBL" id="WJW65865.1"/>
    </source>
</evidence>